<dbReference type="AlphaFoldDB" id="A0A4R0J6J9"/>
<keyword evidence="3" id="KW-0804">Transcription</keyword>
<dbReference type="SUPFAM" id="SSF48498">
    <property type="entry name" value="Tetracyclin repressor-like, C-terminal domain"/>
    <property type="match status" value="1"/>
</dbReference>
<keyword evidence="1" id="KW-0805">Transcription regulation</keyword>
<keyword evidence="2 4" id="KW-0238">DNA-binding</keyword>
<dbReference type="InterPro" id="IPR004111">
    <property type="entry name" value="Repressor_TetR_C"/>
</dbReference>
<dbReference type="Gene3D" id="1.10.357.10">
    <property type="entry name" value="Tetracycline Repressor, domain 2"/>
    <property type="match status" value="1"/>
</dbReference>
<dbReference type="GO" id="GO:0000976">
    <property type="term" value="F:transcription cis-regulatory region binding"/>
    <property type="evidence" value="ECO:0007669"/>
    <property type="project" value="TreeGrafter"/>
</dbReference>
<dbReference type="EMBL" id="SJKC01000001">
    <property type="protein sequence ID" value="TCC41689.1"/>
    <property type="molecule type" value="Genomic_DNA"/>
</dbReference>
<protein>
    <submittedName>
        <fullName evidence="6">TetR/AcrR family transcriptional regulator</fullName>
    </submittedName>
</protein>
<dbReference type="Gene3D" id="1.10.10.60">
    <property type="entry name" value="Homeodomain-like"/>
    <property type="match status" value="1"/>
</dbReference>
<feature type="DNA-binding region" description="H-T-H motif" evidence="4">
    <location>
        <begin position="53"/>
        <end position="72"/>
    </location>
</feature>
<gene>
    <name evidence="6" type="ORF">E0H92_08565</name>
</gene>
<dbReference type="PANTHER" id="PTHR30055:SF151">
    <property type="entry name" value="TRANSCRIPTIONAL REGULATORY PROTEIN"/>
    <property type="match status" value="1"/>
</dbReference>
<dbReference type="Proteomes" id="UP000294225">
    <property type="component" value="Unassembled WGS sequence"/>
</dbReference>
<evidence type="ECO:0000313" key="6">
    <source>
        <dbReference type="EMBL" id="TCC41689.1"/>
    </source>
</evidence>
<evidence type="ECO:0000256" key="2">
    <source>
        <dbReference type="ARBA" id="ARBA00023125"/>
    </source>
</evidence>
<dbReference type="PANTHER" id="PTHR30055">
    <property type="entry name" value="HTH-TYPE TRANSCRIPTIONAL REGULATOR RUTR"/>
    <property type="match status" value="1"/>
</dbReference>
<evidence type="ECO:0000256" key="1">
    <source>
        <dbReference type="ARBA" id="ARBA00023015"/>
    </source>
</evidence>
<feature type="domain" description="HTH tetR-type" evidence="5">
    <location>
        <begin position="30"/>
        <end position="90"/>
    </location>
</feature>
<dbReference type="GO" id="GO:0003700">
    <property type="term" value="F:DNA-binding transcription factor activity"/>
    <property type="evidence" value="ECO:0007669"/>
    <property type="project" value="TreeGrafter"/>
</dbReference>
<dbReference type="InterPro" id="IPR001647">
    <property type="entry name" value="HTH_TetR"/>
</dbReference>
<dbReference type="InterPro" id="IPR036271">
    <property type="entry name" value="Tet_transcr_reg_TetR-rel_C_sf"/>
</dbReference>
<sequence>MVTMDENELPRVLQQLWGIEGRSRPGPKPAFHISDIARAAIKLADAGGLGAVSMSKVAAELGFTTMSLYRYVDAKDDLYVVMLEHAFAEPPALDPELDWRGRITAWAEAFRDGLRRHPWILQIPIQEPPLSPNQLAWMESGLDAFDGTPLTPQDRLSAMLLVNIYVRGTAQLTANMLTEPDEVREADRLYTERLTMLATPDRFPGIAATLEQPLDEGYAGDFDAAEFGFGLTTVLDGIATRITRTRTRTR</sequence>
<evidence type="ECO:0000256" key="4">
    <source>
        <dbReference type="PROSITE-ProRule" id="PRU00335"/>
    </source>
</evidence>
<dbReference type="PROSITE" id="PS50977">
    <property type="entry name" value="HTH_TETR_2"/>
    <property type="match status" value="1"/>
</dbReference>
<dbReference type="SUPFAM" id="SSF46689">
    <property type="entry name" value="Homeodomain-like"/>
    <property type="match status" value="1"/>
</dbReference>
<organism evidence="6 7">
    <name type="scientific">Kribbella speibonae</name>
    <dbReference type="NCBI Taxonomy" id="1572660"/>
    <lineage>
        <taxon>Bacteria</taxon>
        <taxon>Bacillati</taxon>
        <taxon>Actinomycetota</taxon>
        <taxon>Actinomycetes</taxon>
        <taxon>Propionibacteriales</taxon>
        <taxon>Kribbellaceae</taxon>
        <taxon>Kribbella</taxon>
    </lineage>
</organism>
<name>A0A4R0J6J9_9ACTN</name>
<evidence type="ECO:0000259" key="5">
    <source>
        <dbReference type="PROSITE" id="PS50977"/>
    </source>
</evidence>
<dbReference type="Pfam" id="PF02909">
    <property type="entry name" value="TetR_C_1"/>
    <property type="match status" value="1"/>
</dbReference>
<dbReference type="InterPro" id="IPR009057">
    <property type="entry name" value="Homeodomain-like_sf"/>
</dbReference>
<proteinExistence type="predicted"/>
<reference evidence="6 7" key="1">
    <citation type="submission" date="2019-02" db="EMBL/GenBank/DDBJ databases">
        <title>Kribbella capetownensis sp. nov. and Kribbella speibonae sp. nov., isolated from soil.</title>
        <authorList>
            <person name="Curtis S.M."/>
            <person name="Norton I."/>
            <person name="Everest G.J."/>
            <person name="Meyers P.R."/>
        </authorList>
    </citation>
    <scope>NUCLEOTIDE SEQUENCE [LARGE SCALE GENOMIC DNA]</scope>
    <source>
        <strain evidence="6 7">YM55</strain>
    </source>
</reference>
<accession>A0A4R0J6J9</accession>
<evidence type="ECO:0000256" key="3">
    <source>
        <dbReference type="ARBA" id="ARBA00023163"/>
    </source>
</evidence>
<comment type="caution">
    <text evidence="6">The sequence shown here is derived from an EMBL/GenBank/DDBJ whole genome shotgun (WGS) entry which is preliminary data.</text>
</comment>
<evidence type="ECO:0000313" key="7">
    <source>
        <dbReference type="Proteomes" id="UP000294225"/>
    </source>
</evidence>
<dbReference type="Pfam" id="PF00440">
    <property type="entry name" value="TetR_N"/>
    <property type="match status" value="1"/>
</dbReference>
<dbReference type="InterPro" id="IPR050109">
    <property type="entry name" value="HTH-type_TetR-like_transc_reg"/>
</dbReference>
<dbReference type="GO" id="GO:0045892">
    <property type="term" value="P:negative regulation of DNA-templated transcription"/>
    <property type="evidence" value="ECO:0007669"/>
    <property type="project" value="InterPro"/>
</dbReference>